<evidence type="ECO:0000256" key="1">
    <source>
        <dbReference type="SAM" id="Phobius"/>
    </source>
</evidence>
<accession>A0A095XYH1</accession>
<dbReference type="RefSeq" id="WP_035123931.1">
    <property type="nucleotide sequence ID" value="NZ_JRNE01000088.1"/>
</dbReference>
<keyword evidence="2" id="KW-0378">Hydrolase</keyword>
<sequence length="167" mass="17941">MILVPWWAVVLAVVAVIALVAALLASATATRLNRMHVRTDLARASLEAALGRRGAVARAAYPELGADVARAESRRLTAADAHARADAENTLNAKLAEAMQTNPPEPALAIELHDATTRVELARRFYNDAVTDTRMLRTRPLVRGLRLAGTAPIPEYFDVSVGTPQSP</sequence>
<dbReference type="GO" id="GO:0016787">
    <property type="term" value="F:hydrolase activity"/>
    <property type="evidence" value="ECO:0007669"/>
    <property type="project" value="UniProtKB-KW"/>
</dbReference>
<proteinExistence type="predicted"/>
<dbReference type="AlphaFoldDB" id="A0A095XYH1"/>
<reference evidence="2 3" key="1">
    <citation type="submission" date="2014-07" db="EMBL/GenBank/DDBJ databases">
        <authorList>
            <person name="McCorrison J."/>
            <person name="Sanka R."/>
            <person name="Torralba M."/>
            <person name="Gillis M."/>
            <person name="Haft D.H."/>
            <person name="Methe B."/>
            <person name="Sutton G."/>
            <person name="Nelson K.E."/>
        </authorList>
    </citation>
    <scope>NUCLEOTIDE SEQUENCE [LARGE SCALE GENOMIC DNA]</scope>
    <source>
        <strain evidence="2 3">DNF00450</strain>
    </source>
</reference>
<keyword evidence="1" id="KW-1133">Transmembrane helix</keyword>
<dbReference type="eggNOG" id="COG0494">
    <property type="taxonomic scope" value="Bacteria"/>
</dbReference>
<evidence type="ECO:0000313" key="2">
    <source>
        <dbReference type="EMBL" id="KGF14841.1"/>
    </source>
</evidence>
<protein>
    <submittedName>
        <fullName evidence="2">NUDIX hydrolase</fullName>
    </submittedName>
</protein>
<dbReference type="EMBL" id="JRNE01000088">
    <property type="protein sequence ID" value="KGF14841.1"/>
    <property type="molecule type" value="Genomic_DNA"/>
</dbReference>
<gene>
    <name evidence="2" type="ORF">HMPREF1650_12825</name>
</gene>
<organism evidence="2 3">
    <name type="scientific">Corynebacterium freneyi DNF00450</name>
    <dbReference type="NCBI Taxonomy" id="1287475"/>
    <lineage>
        <taxon>Bacteria</taxon>
        <taxon>Bacillati</taxon>
        <taxon>Actinomycetota</taxon>
        <taxon>Actinomycetes</taxon>
        <taxon>Mycobacteriales</taxon>
        <taxon>Corynebacteriaceae</taxon>
        <taxon>Corynebacterium</taxon>
    </lineage>
</organism>
<dbReference type="InterPro" id="IPR023353">
    <property type="entry name" value="LemA-like_dom_sf"/>
</dbReference>
<evidence type="ECO:0000313" key="3">
    <source>
        <dbReference type="Proteomes" id="UP000029548"/>
    </source>
</evidence>
<keyword evidence="1" id="KW-0472">Membrane</keyword>
<comment type="caution">
    <text evidence="2">The sequence shown here is derived from an EMBL/GenBank/DDBJ whole genome shotgun (WGS) entry which is preliminary data.</text>
</comment>
<keyword evidence="1" id="KW-0812">Transmembrane</keyword>
<feature type="transmembrane region" description="Helical" evidence="1">
    <location>
        <begin position="6"/>
        <end position="25"/>
    </location>
</feature>
<dbReference type="Proteomes" id="UP000029548">
    <property type="component" value="Unassembled WGS sequence"/>
</dbReference>
<name>A0A095XYH1_9CORY</name>
<dbReference type="SUPFAM" id="SSF140478">
    <property type="entry name" value="LemA-like"/>
    <property type="match status" value="1"/>
</dbReference>